<evidence type="ECO:0000256" key="11">
    <source>
        <dbReference type="ARBA" id="ARBA00023136"/>
    </source>
</evidence>
<keyword evidence="8" id="KW-1040">Host Golgi apparatus</keyword>
<name>A0AAD4MK89_9BILA</name>
<evidence type="ECO:0000256" key="7">
    <source>
        <dbReference type="ARBA" id="ARBA00022729"/>
    </source>
</evidence>
<evidence type="ECO:0000256" key="6">
    <source>
        <dbReference type="ARBA" id="ARBA00022692"/>
    </source>
</evidence>
<feature type="transmembrane region" description="Helical" evidence="19">
    <location>
        <begin position="1563"/>
        <end position="1580"/>
    </location>
</feature>
<dbReference type="GO" id="GO:0016020">
    <property type="term" value="C:membrane"/>
    <property type="evidence" value="ECO:0007669"/>
    <property type="project" value="InterPro"/>
</dbReference>
<keyword evidence="12" id="KW-1015">Disulfide bond</keyword>
<keyword evidence="7" id="KW-0732">Signal</keyword>
<dbReference type="Pfam" id="PF03564">
    <property type="entry name" value="DUF1759"/>
    <property type="match status" value="1"/>
</dbReference>
<feature type="compositionally biased region" description="Acidic residues" evidence="18">
    <location>
        <begin position="1830"/>
        <end position="1844"/>
    </location>
</feature>
<evidence type="ECO:0000256" key="2">
    <source>
        <dbReference type="ARBA" id="ARBA00004482"/>
    </source>
</evidence>
<evidence type="ECO:0000256" key="19">
    <source>
        <dbReference type="SAM" id="Phobius"/>
    </source>
</evidence>
<dbReference type="PANTHER" id="PTHR47331">
    <property type="entry name" value="PHD-TYPE DOMAIN-CONTAINING PROTEIN"/>
    <property type="match status" value="1"/>
</dbReference>
<evidence type="ECO:0000256" key="9">
    <source>
        <dbReference type="ARBA" id="ARBA00022870"/>
    </source>
</evidence>
<proteinExistence type="inferred from homology"/>
<feature type="transmembrane region" description="Helical" evidence="19">
    <location>
        <begin position="970"/>
        <end position="992"/>
    </location>
</feature>
<feature type="region of interest" description="Disordered" evidence="18">
    <location>
        <begin position="1769"/>
        <end position="1788"/>
    </location>
</feature>
<comment type="subcellular location">
    <subcellularLocation>
        <location evidence="1">Host Golgi apparatus membrane</location>
        <topology evidence="1">Single-pass type I membrane protein</topology>
    </subcellularLocation>
    <subcellularLocation>
        <location evidence="2">Host endoplasmic reticulum membrane</location>
        <topology evidence="2">Single-pass type I membrane protein</topology>
    </subcellularLocation>
    <subcellularLocation>
        <location evidence="3">Virion membrane</location>
        <topology evidence="3">Single-pass type I membrane protein</topology>
    </subcellularLocation>
</comment>
<feature type="compositionally biased region" description="Basic and acidic residues" evidence="18">
    <location>
        <begin position="386"/>
        <end position="396"/>
    </location>
</feature>
<evidence type="ECO:0000313" key="22">
    <source>
        <dbReference type="Proteomes" id="UP001201812"/>
    </source>
</evidence>
<dbReference type="Proteomes" id="UP001201812">
    <property type="component" value="Unassembled WGS sequence"/>
</dbReference>
<dbReference type="InterPro" id="IPR009878">
    <property type="entry name" value="Phlebovirus_G2_fusion"/>
</dbReference>
<organism evidence="21 22">
    <name type="scientific">Ditylenchus destructor</name>
    <dbReference type="NCBI Taxonomy" id="166010"/>
    <lineage>
        <taxon>Eukaryota</taxon>
        <taxon>Metazoa</taxon>
        <taxon>Ecdysozoa</taxon>
        <taxon>Nematoda</taxon>
        <taxon>Chromadorea</taxon>
        <taxon>Rhabditida</taxon>
        <taxon>Tylenchina</taxon>
        <taxon>Tylenchomorpha</taxon>
        <taxon>Sphaerularioidea</taxon>
        <taxon>Anguinidae</taxon>
        <taxon>Anguininae</taxon>
        <taxon>Ditylenchus</taxon>
    </lineage>
</organism>
<dbReference type="PROSITE" id="PS50158">
    <property type="entry name" value="ZF_CCHC"/>
    <property type="match status" value="1"/>
</dbReference>
<evidence type="ECO:0000313" key="21">
    <source>
        <dbReference type="EMBL" id="KAI1697100.1"/>
    </source>
</evidence>
<keyword evidence="17" id="KW-0862">Zinc</keyword>
<dbReference type="GO" id="GO:0044167">
    <property type="term" value="C:host cell endoplasmic reticulum membrane"/>
    <property type="evidence" value="ECO:0007669"/>
    <property type="project" value="UniProtKB-SubCell"/>
</dbReference>
<dbReference type="Gene3D" id="2.60.98.50">
    <property type="match status" value="1"/>
</dbReference>
<keyword evidence="6 19" id="KW-0812">Transmembrane</keyword>
<evidence type="ECO:0000256" key="5">
    <source>
        <dbReference type="ARBA" id="ARBA00022581"/>
    </source>
</evidence>
<dbReference type="CDD" id="cd02846">
    <property type="entry name" value="PAZ_argonaute_like"/>
    <property type="match status" value="1"/>
</dbReference>
<evidence type="ECO:0000256" key="10">
    <source>
        <dbReference type="ARBA" id="ARBA00022989"/>
    </source>
</evidence>
<keyword evidence="13" id="KW-0325">Glycoprotein</keyword>
<evidence type="ECO:0000256" key="8">
    <source>
        <dbReference type="ARBA" id="ARBA00022812"/>
    </source>
</evidence>
<dbReference type="Gene3D" id="2.60.40.3770">
    <property type="match status" value="1"/>
</dbReference>
<evidence type="ECO:0000256" key="18">
    <source>
        <dbReference type="SAM" id="MobiDB-lite"/>
    </source>
</evidence>
<dbReference type="Gene3D" id="2.170.260.10">
    <property type="entry name" value="paz domain"/>
    <property type="match status" value="1"/>
</dbReference>
<dbReference type="GO" id="GO:0003676">
    <property type="term" value="F:nucleic acid binding"/>
    <property type="evidence" value="ECO:0007669"/>
    <property type="project" value="InterPro"/>
</dbReference>
<dbReference type="Pfam" id="PF05585">
    <property type="entry name" value="DUF1758"/>
    <property type="match status" value="1"/>
</dbReference>
<feature type="region of interest" description="Disordered" evidence="18">
    <location>
        <begin position="116"/>
        <end position="146"/>
    </location>
</feature>
<keyword evidence="9" id="KW-1043">Host membrane</keyword>
<dbReference type="InterPro" id="IPR010826">
    <property type="entry name" value="Phlebovirus_G1"/>
</dbReference>
<dbReference type="EMBL" id="JAKKPZ010000287">
    <property type="protein sequence ID" value="KAI1697100.1"/>
    <property type="molecule type" value="Genomic_DNA"/>
</dbReference>
<comment type="similarity">
    <text evidence="16">Belongs to the phlebovirus envelope glycoprotein family.</text>
</comment>
<evidence type="ECO:0000256" key="4">
    <source>
        <dbReference type="ARBA" id="ARBA00015294"/>
    </source>
</evidence>
<gene>
    <name evidence="21" type="ORF">DdX_18697</name>
</gene>
<evidence type="ECO:0000256" key="17">
    <source>
        <dbReference type="PROSITE-ProRule" id="PRU00047"/>
    </source>
</evidence>
<dbReference type="InterPro" id="IPR005312">
    <property type="entry name" value="DUF1759"/>
</dbReference>
<evidence type="ECO:0000256" key="12">
    <source>
        <dbReference type="ARBA" id="ARBA00023157"/>
    </source>
</evidence>
<accession>A0AAD4MK89</accession>
<dbReference type="InterPro" id="IPR001878">
    <property type="entry name" value="Znf_CCHC"/>
</dbReference>
<dbReference type="Pfam" id="PF07243">
    <property type="entry name" value="Phlebovirus_G1"/>
    <property type="match status" value="1"/>
</dbReference>
<evidence type="ECO:0000256" key="14">
    <source>
        <dbReference type="ARBA" id="ARBA00023184"/>
    </source>
</evidence>
<reference evidence="21" key="1">
    <citation type="submission" date="2022-01" db="EMBL/GenBank/DDBJ databases">
        <title>Genome Sequence Resource for Two Populations of Ditylenchus destructor, the Migratory Endoparasitic Phytonematode.</title>
        <authorList>
            <person name="Zhang H."/>
            <person name="Lin R."/>
            <person name="Xie B."/>
        </authorList>
    </citation>
    <scope>NUCLEOTIDE SEQUENCE</scope>
    <source>
        <strain evidence="21">BazhouSP</strain>
    </source>
</reference>
<dbReference type="PANTHER" id="PTHR47331:SF5">
    <property type="entry name" value="RIBONUCLEASE H"/>
    <property type="match status" value="1"/>
</dbReference>
<feature type="region of interest" description="Disordered" evidence="18">
    <location>
        <begin position="264"/>
        <end position="310"/>
    </location>
</feature>
<dbReference type="Pfam" id="PF07245">
    <property type="entry name" value="Phlebovirus_G2"/>
    <property type="match status" value="1"/>
</dbReference>
<dbReference type="GO" id="GO:0008270">
    <property type="term" value="F:zinc ion binding"/>
    <property type="evidence" value="ECO:0007669"/>
    <property type="project" value="UniProtKB-KW"/>
</dbReference>
<keyword evidence="14" id="KW-1038">Host endoplasmic reticulum</keyword>
<evidence type="ECO:0000256" key="15">
    <source>
        <dbReference type="ARBA" id="ARBA00031199"/>
    </source>
</evidence>
<evidence type="ECO:0000256" key="13">
    <source>
        <dbReference type="ARBA" id="ARBA00023180"/>
    </source>
</evidence>
<dbReference type="SMART" id="SM00343">
    <property type="entry name" value="ZnF_C2HC"/>
    <property type="match status" value="3"/>
</dbReference>
<dbReference type="InterPro" id="IPR036085">
    <property type="entry name" value="PAZ_dom_sf"/>
</dbReference>
<feature type="compositionally biased region" description="Basic and acidic residues" evidence="18">
    <location>
        <begin position="271"/>
        <end position="291"/>
    </location>
</feature>
<feature type="transmembrane region" description="Helical" evidence="19">
    <location>
        <begin position="1529"/>
        <end position="1551"/>
    </location>
</feature>
<keyword evidence="22" id="KW-1185">Reference proteome</keyword>
<feature type="region of interest" description="Disordered" evidence="18">
    <location>
        <begin position="378"/>
        <end position="403"/>
    </location>
</feature>
<keyword evidence="5" id="KW-0945">Host-virus interaction</keyword>
<feature type="region of interest" description="Disordered" evidence="18">
    <location>
        <begin position="1822"/>
        <end position="1844"/>
    </location>
</feature>
<sequence>MAGPIKMVIGPAQKRLKDYLQDAKGLLDQYNANDENFLVNVRNLKTRISRVITLLTEQNEKWMAYIQSLNGDREREANEAYETYASGENNFVALMDQGHAALDTLDVAIAEHRLEQNDVDDDDGSSIASTAQQRRTDGPHNQMKLPKMKQPTFDVDLLKARYGNKSALAEDLQAALIMLPKASDTTASLRATSEAIERICRQLKSLGQSEDHPILTTTIKSKLPTSVLTKLVENERRAGKKWNATELRQGLQDILAVKEEVQRTAQAMKSSTDEHKKEKRPEKSRKREQTESTRAFPVTQKQKPPAKHSDVPKAKCFLCEDGFHWAADCKKFARREDRVKRLAEQKRCFVCLRRGHRAPDCRNRRNCANCDGRHNRAICPTPNGEKSGKPREEKQKSTSNVGISVDQTLSNSAVSERKQEVFLMAKEATIASPTRQTEVRAMVFFDNGSQLSYITKALANKLKLRKIRDSELEVHTFNQDLPMRLKSAVYAVHILQNDGSMRKVVVHSTDRISASFRTASWKGDENQQPSNIDALVPKDAQEPDVLIGMADFWQFLQKVERLSQSMYLIHSPIWLSKPEECWPNILEVEPPSDVPEDSEEEETLCFSTQIRLEPMKPLIDANRFSSWNKLVRSMAFVLRFLKKKVGSKSTKYRERSEKWMISEIDGFTAEDYDIAERMLIIIHQPDGILPIRPVDFLQPEAKLILRGPDEDDRKDKEWRLPVTLTRDKAVEAWRSTTQYLERFWDNWIKEYLPMLRKRNQSMHSSDNSIRVANVLMPNGNVLRRSICQLYSLEIPETVLEEETDQEEQQSVPETEAVKIPEEVRRYNLRKKTPKTVNANTMFYTLMTLSMFSMVTARRGQNWENPQYCPECSATCTEYGIVIDVPEHIVKTETCCNRVECEVHLREDNIEVKLPKEVVVNKYYCDVHLWTKRRRIEGKIHLHCPPNDECDLIECLFCWEQLANLNCRPKMTIAILAVGAWIVLLLCCCVLNLMRSMFRNVKFCYKWLCCCFKRKRKTRLHHEDSEEEILLRYEDEEPFRYKKRKKRTFSRGNLMAIAIICSMVTNGLCCSEVVTIAAKEEKCSKSKNGTTCSIQDVTTLTLLPVGQMTCVLMKNKKEDILGSIKIMMEAVTINCIPKSVQMTRSYHMDVAYSHRCPKMGSCEDDRCAEVRATSRVEELAEYSDSPGNSFCINSCAFLQCGCALPGYSCLFYRTYAKPTSDTVFEIFRCPAWEYRIKLQLLIETNEGVRNESLLMVPGLTSRWKEFSFTPIAITQPPTPVLSEQFVTNGQDVAIMDHFHSQLHCADEATAKAFNCSIDPDSCSGCQQAEKQITCQCRDQRLEDFFEDPERKLPVKASLYELRNNRKDVFAESHHAPVQVVMKVQDLKLIAVEDKSECTIEPIKLTGCYNCGTGGEFTFNCKTGFGQALAAVRCQGGPVFTQECSEEEKTYSAVLPFKQADIDLNCEVECPGGGNTFKIEGTLRYVPRRMFQGYQSTNGNAKFSEESCLWGMCIDFDIWSILDALIGWRNMLMFATIVVLGIVVGLFVLKMFLSFNPMLILWRKASRWILLTIIFVMTHSASPRYDSCMKSEDESWVHYWCEAEYESQMCLLAMENCYKSAKFQHTSPFEQKTKMPGCLNLVEYLIQKMRCRNVRNLQRRLRKHTERQRWTNHLRSQTLETNHLKPKMPDNRERNFTLRIAGLTWGGARTMKAYRGFGGVTVLDHYRNKHSRRLNYPDLSLVMVRGGAGHFSYFPMEVINVVTNPCLRNEGTQRNVQEGEEEDQNAATSEDARAATLWFLNDEANQAHEIESIDVIEQLKQKYEASPNSELPDYESSEDEPEISDDPECHKEVEHLIGDANQSDSDESVSECDRNSEHSINTMLDAAVGIDLFAYTQLNIERSADQKDQYVATAIMTVCTKTIQKSGKSCPPKKLAAEVMVERSRKKLEDTHVPNTKIYEECRKNSSRRKMIGELLKKCAEEMAQEIRDGFECSCKAFKRSVTREALIGEGSENARKIDWSMFPPGTRTWLMSTQQKAAILILCLLAMLSLVDGIYTASQLLRGNSNGCLLFVVSRETRVTDPAFRGLRLASKERYLSGTTLSSRFA</sequence>
<keyword evidence="10 19" id="KW-1133">Transmembrane helix</keyword>
<evidence type="ECO:0000256" key="16">
    <source>
        <dbReference type="ARBA" id="ARBA00033745"/>
    </source>
</evidence>
<comment type="caution">
    <text evidence="21">The sequence shown here is derived from an EMBL/GenBank/DDBJ whole genome shotgun (WGS) entry which is preliminary data.</text>
</comment>
<keyword evidence="17" id="KW-0479">Metal-binding</keyword>
<dbReference type="SUPFAM" id="SSF101690">
    <property type="entry name" value="PAZ domain"/>
    <property type="match status" value="1"/>
</dbReference>
<evidence type="ECO:0000256" key="1">
    <source>
        <dbReference type="ARBA" id="ARBA00004244"/>
    </source>
</evidence>
<dbReference type="Pfam" id="PF19019">
    <property type="entry name" value="Phlebo_G2_C"/>
    <property type="match status" value="1"/>
</dbReference>
<keyword evidence="17" id="KW-0863">Zinc-finger</keyword>
<dbReference type="InterPro" id="IPR008737">
    <property type="entry name" value="DUF1758"/>
</dbReference>
<evidence type="ECO:0000256" key="3">
    <source>
        <dbReference type="ARBA" id="ARBA00004563"/>
    </source>
</evidence>
<protein>
    <recommendedName>
        <fullName evidence="4">Envelopment polyprotein</fullName>
    </recommendedName>
    <alternativeName>
        <fullName evidence="15">M polyprotein</fullName>
    </alternativeName>
</protein>
<dbReference type="GO" id="GO:0044178">
    <property type="term" value="C:host cell Golgi membrane"/>
    <property type="evidence" value="ECO:0007669"/>
    <property type="project" value="UniProtKB-SubCell"/>
</dbReference>
<feature type="domain" description="CCHC-type" evidence="20">
    <location>
        <begin position="347"/>
        <end position="363"/>
    </location>
</feature>
<feature type="transmembrane region" description="Helical" evidence="19">
    <location>
        <begin position="1051"/>
        <end position="1077"/>
    </location>
</feature>
<evidence type="ECO:0000259" key="20">
    <source>
        <dbReference type="PROSITE" id="PS50158"/>
    </source>
</evidence>
<keyword evidence="11 19" id="KW-0472">Membrane</keyword>
<dbReference type="InterPro" id="IPR043603">
    <property type="entry name" value="Phlebo_G2_C"/>
</dbReference>